<feature type="region of interest" description="Disordered" evidence="1">
    <location>
        <begin position="96"/>
        <end position="125"/>
    </location>
</feature>
<dbReference type="Gramene" id="Manes.17G076600.6.v8.1">
    <property type="protein sequence ID" value="Manes.17G076600.6.v8.1.CDS"/>
    <property type="gene ID" value="Manes.17G076600.v8.1"/>
</dbReference>
<dbReference type="STRING" id="3983.A0A2C9U648"/>
<dbReference type="Proteomes" id="UP000091857">
    <property type="component" value="Chromosome 17"/>
</dbReference>
<accession>A0A2C9U648</accession>
<organism evidence="2 3">
    <name type="scientific">Manihot esculenta</name>
    <name type="common">Cassava</name>
    <name type="synonym">Jatropha manihot</name>
    <dbReference type="NCBI Taxonomy" id="3983"/>
    <lineage>
        <taxon>Eukaryota</taxon>
        <taxon>Viridiplantae</taxon>
        <taxon>Streptophyta</taxon>
        <taxon>Embryophyta</taxon>
        <taxon>Tracheophyta</taxon>
        <taxon>Spermatophyta</taxon>
        <taxon>Magnoliopsida</taxon>
        <taxon>eudicotyledons</taxon>
        <taxon>Gunneridae</taxon>
        <taxon>Pentapetalae</taxon>
        <taxon>rosids</taxon>
        <taxon>fabids</taxon>
        <taxon>Malpighiales</taxon>
        <taxon>Euphorbiaceae</taxon>
        <taxon>Crotonoideae</taxon>
        <taxon>Manihoteae</taxon>
        <taxon>Manihot</taxon>
    </lineage>
</organism>
<dbReference type="AlphaFoldDB" id="A0A2C9U648"/>
<reference evidence="3" key="1">
    <citation type="journal article" date="2016" name="Nat. Biotechnol.">
        <title>Sequencing wild and cultivated cassava and related species reveals extensive interspecific hybridization and genetic diversity.</title>
        <authorList>
            <person name="Bredeson J.V."/>
            <person name="Lyons J.B."/>
            <person name="Prochnik S.E."/>
            <person name="Wu G.A."/>
            <person name="Ha C.M."/>
            <person name="Edsinger-Gonzales E."/>
            <person name="Grimwood J."/>
            <person name="Schmutz J."/>
            <person name="Rabbi I.Y."/>
            <person name="Egesi C."/>
            <person name="Nauluvula P."/>
            <person name="Lebot V."/>
            <person name="Ndunguru J."/>
            <person name="Mkamilo G."/>
            <person name="Bart R.S."/>
            <person name="Setter T.L."/>
            <person name="Gleadow R.M."/>
            <person name="Kulakow P."/>
            <person name="Ferguson M.E."/>
            <person name="Rounsley S."/>
            <person name="Rokhsar D.S."/>
        </authorList>
    </citation>
    <scope>NUCLEOTIDE SEQUENCE [LARGE SCALE GENOMIC DNA]</scope>
    <source>
        <strain evidence="3">cv. AM560-2</strain>
    </source>
</reference>
<comment type="caution">
    <text evidence="2">The sequence shown here is derived from an EMBL/GenBank/DDBJ whole genome shotgun (WGS) entry which is preliminary data.</text>
</comment>
<protein>
    <submittedName>
        <fullName evidence="2">Uncharacterized protein</fullName>
    </submittedName>
</protein>
<sequence>MAFSNSKVLGNPLHYITAERSLPAIKRSVIQVVRLKEDKLQAPKTLNVSRRDALLCVTAEALGGFTILSAVEPAEARVGRVEMKKKIMQKLEKLREENAGISKTKTEQTTNTRSPTKEKILPNPQEGPIIEAIIP</sequence>
<dbReference type="EMBL" id="CM004403">
    <property type="protein sequence ID" value="OAY25221.1"/>
    <property type="molecule type" value="Genomic_DNA"/>
</dbReference>
<feature type="compositionally biased region" description="Polar residues" evidence="1">
    <location>
        <begin position="101"/>
        <end position="114"/>
    </location>
</feature>
<evidence type="ECO:0000313" key="2">
    <source>
        <dbReference type="EMBL" id="OAY25221.1"/>
    </source>
</evidence>
<dbReference type="Gramene" id="Manes.17G076600.1.v8.1">
    <property type="protein sequence ID" value="Manes.17G076600.1.v8.1.CDS"/>
    <property type="gene ID" value="Manes.17G076600.v8.1"/>
</dbReference>
<evidence type="ECO:0000256" key="1">
    <source>
        <dbReference type="SAM" id="MobiDB-lite"/>
    </source>
</evidence>
<keyword evidence="3" id="KW-1185">Reference proteome</keyword>
<evidence type="ECO:0000313" key="3">
    <source>
        <dbReference type="Proteomes" id="UP000091857"/>
    </source>
</evidence>
<proteinExistence type="predicted"/>
<dbReference type="Gramene" id="Manes.17G076600.7.v8.1">
    <property type="protein sequence ID" value="Manes.17G076600.7.v8.1.CDS"/>
    <property type="gene ID" value="Manes.17G076600.v8.1"/>
</dbReference>
<gene>
    <name evidence="2" type="ORF">MANES_17G076600v8</name>
</gene>
<name>A0A2C9U648_MANES</name>